<dbReference type="Proteomes" id="UP000268684">
    <property type="component" value="Chromosome III"/>
</dbReference>
<keyword evidence="2" id="KW-1185">Reference proteome</keyword>
<protein>
    <submittedName>
        <fullName evidence="1">Uncharacterized protein</fullName>
    </submittedName>
</protein>
<dbReference type="AlphaFoldDB" id="A0AAJ5NKQ8"/>
<organism evidence="1 2">
    <name type="scientific">Burkholderia stabilis</name>
    <dbReference type="NCBI Taxonomy" id="95485"/>
    <lineage>
        <taxon>Bacteria</taxon>
        <taxon>Pseudomonadati</taxon>
        <taxon>Pseudomonadota</taxon>
        <taxon>Betaproteobacteria</taxon>
        <taxon>Burkholderiales</taxon>
        <taxon>Burkholderiaceae</taxon>
        <taxon>Burkholderia</taxon>
        <taxon>Burkholderia cepacia complex</taxon>
    </lineage>
</organism>
<reference evidence="1 2" key="1">
    <citation type="submission" date="2017-11" db="EMBL/GenBank/DDBJ databases">
        <authorList>
            <person name="Seth-Smith MB H."/>
        </authorList>
    </citation>
    <scope>NUCLEOTIDE SEQUENCE [LARGE SCALE GENOMIC DNA]</scope>
    <source>
        <strain evidence="1">E</strain>
    </source>
</reference>
<sequence length="75" mass="8418">MRTQQVLVQLGSPICNCDVMLISHGKWDIRYETVVRFRARLMGIVVVREKALEHNASRNLRGLHLASPLDCGACA</sequence>
<gene>
    <name evidence="1" type="ORF">BSTAB16_7475</name>
</gene>
<accession>A0AAJ5NKQ8</accession>
<dbReference type="EMBL" id="LR025744">
    <property type="protein sequence ID" value="VBB17260.1"/>
    <property type="molecule type" value="Genomic_DNA"/>
</dbReference>
<evidence type="ECO:0000313" key="2">
    <source>
        <dbReference type="Proteomes" id="UP000268684"/>
    </source>
</evidence>
<name>A0AAJ5NKQ8_9BURK</name>
<evidence type="ECO:0000313" key="1">
    <source>
        <dbReference type="EMBL" id="VBB17260.1"/>
    </source>
</evidence>
<proteinExistence type="predicted"/>